<dbReference type="PATRIC" id="fig|1641812.3.peg.3187"/>
<dbReference type="AlphaFoldDB" id="A0A0F6U6F6"/>
<evidence type="ECO:0000313" key="2">
    <source>
        <dbReference type="Proteomes" id="UP000034103"/>
    </source>
</evidence>
<protein>
    <submittedName>
        <fullName evidence="1">Putative antitoxin</fullName>
    </submittedName>
</protein>
<dbReference type="EMBL" id="CP011304">
    <property type="protein sequence ID" value="AKE65419.1"/>
    <property type="molecule type" value="Genomic_DNA"/>
</dbReference>
<proteinExistence type="predicted"/>
<reference evidence="1 2" key="1">
    <citation type="journal article" date="2015" name="Genome Announc.">
        <title>Complete Genome Sequence of Microcystis aeruginosa NIES-2549, a Bloom-Forming Cyanobacterium from Lake Kasumigaura, Japan.</title>
        <authorList>
            <person name="Yamaguchi H."/>
            <person name="Suzuki S."/>
            <person name="Tanabe Y."/>
            <person name="Osana Y."/>
            <person name="Shimura Y."/>
            <person name="Ishida K."/>
            <person name="Kawachi M."/>
        </authorList>
    </citation>
    <scope>NUCLEOTIDE SEQUENCE [LARGE SCALE GENOMIC DNA]</scope>
    <source>
        <strain evidence="1 2">NIES-2549</strain>
    </source>
</reference>
<dbReference type="PANTHER" id="PTHR40275:SF1">
    <property type="entry name" value="SSL7038 PROTEIN"/>
    <property type="match status" value="1"/>
</dbReference>
<dbReference type="InterPro" id="IPR014057">
    <property type="entry name" value="HI1420"/>
</dbReference>
<organism evidence="1 2">
    <name type="scientific">Microcystis aeruginosa NIES-2549</name>
    <dbReference type="NCBI Taxonomy" id="1641812"/>
    <lineage>
        <taxon>Bacteria</taxon>
        <taxon>Bacillati</taxon>
        <taxon>Cyanobacteriota</taxon>
        <taxon>Cyanophyceae</taxon>
        <taxon>Oscillatoriophycideae</taxon>
        <taxon>Chroococcales</taxon>
        <taxon>Microcystaceae</taxon>
        <taxon>Microcystis</taxon>
    </lineage>
</organism>
<dbReference type="NCBIfam" id="TIGR02684">
    <property type="entry name" value="dnstrm_HI1420"/>
    <property type="match status" value="1"/>
</dbReference>
<name>A0A0F6U6F6_MICAE</name>
<dbReference type="Pfam" id="PF21716">
    <property type="entry name" value="dnstrm_HI1420"/>
    <property type="match status" value="1"/>
</dbReference>
<dbReference type="HOGENOM" id="CLU_137365_1_1_3"/>
<dbReference type="Proteomes" id="UP000034103">
    <property type="component" value="Chromosome"/>
</dbReference>
<gene>
    <name evidence="1" type="ORF">MYAER_3079</name>
</gene>
<evidence type="ECO:0000313" key="1">
    <source>
        <dbReference type="EMBL" id="AKE65419.1"/>
    </source>
</evidence>
<sequence length="96" mass="10361">MATIQTYPWNAADHLQTQEDIAAYLEAALEDGDPSLIIAALGDIARAKGMTNIASETGLESENLCKDLLSEGNLEFTTVIKILQAFGLRLQIVPIT</sequence>
<accession>A0A0F6U6F6</accession>
<dbReference type="RefSeq" id="WP_046662689.1">
    <property type="nucleotide sequence ID" value="NZ_CP011304.1"/>
</dbReference>
<dbReference type="PANTHER" id="PTHR40275">
    <property type="entry name" value="SSL7038 PROTEIN"/>
    <property type="match status" value="1"/>
</dbReference>